<keyword evidence="2" id="KW-1185">Reference proteome</keyword>
<proteinExistence type="predicted"/>
<accession>A0A1E7ELT2</accession>
<evidence type="ECO:0000313" key="2">
    <source>
        <dbReference type="Proteomes" id="UP000095751"/>
    </source>
</evidence>
<sequence length="228" mass="25634">MVTTKSSDINWSPCSLQDLVSISHQVVKVIAQRKSESTLESIQRLTKGIQTEFNSCTEAIKSIDDVNIDVDQRWTLAIGFSNLICSMIHVADGMYGKLVNGSAGKFCPDTVWLLEDTLWKDLVKSTLECGTRPSEDELYDVVSCQRFDVSMVVLRMSESQITVMVLQWVIQYIIIFLNQLVATATATTVATSTTIKHTYFAWKDRIIWDHALWEAGANRSSDRTIDNA</sequence>
<dbReference type="KEGG" id="fcy:FRACYDRAFT_252657"/>
<protein>
    <submittedName>
        <fullName evidence="1">Uncharacterized protein</fullName>
    </submittedName>
</protein>
<gene>
    <name evidence="1" type="ORF">FRACYDRAFT_252657</name>
</gene>
<reference evidence="1 2" key="1">
    <citation type="submission" date="2016-09" db="EMBL/GenBank/DDBJ databases">
        <title>Extensive genetic diversity and differential bi-allelic expression allows diatom success in the polar Southern Ocean.</title>
        <authorList>
            <consortium name="DOE Joint Genome Institute"/>
            <person name="Mock T."/>
            <person name="Otillar R.P."/>
            <person name="Strauss J."/>
            <person name="Dupont C."/>
            <person name="Frickenhaus S."/>
            <person name="Maumus F."/>
            <person name="Mcmullan M."/>
            <person name="Sanges R."/>
            <person name="Schmutz J."/>
            <person name="Toseland A."/>
            <person name="Valas R."/>
            <person name="Veluchamy A."/>
            <person name="Ward B.J."/>
            <person name="Allen A."/>
            <person name="Barry K."/>
            <person name="Falciatore A."/>
            <person name="Ferrante M."/>
            <person name="Fortunato A.E."/>
            <person name="Gloeckner G."/>
            <person name="Gruber A."/>
            <person name="Hipkin R."/>
            <person name="Janech M."/>
            <person name="Kroth P."/>
            <person name="Leese F."/>
            <person name="Lindquist E."/>
            <person name="Lyon B.R."/>
            <person name="Martin J."/>
            <person name="Mayer C."/>
            <person name="Parker M."/>
            <person name="Quesneville H."/>
            <person name="Raymond J."/>
            <person name="Uhlig C."/>
            <person name="Valentin K.U."/>
            <person name="Worden A.Z."/>
            <person name="Armbrust E.V."/>
            <person name="Bowler C."/>
            <person name="Green B."/>
            <person name="Moulton V."/>
            <person name="Van Oosterhout C."/>
            <person name="Grigoriev I."/>
        </authorList>
    </citation>
    <scope>NUCLEOTIDE SEQUENCE [LARGE SCALE GENOMIC DNA]</scope>
    <source>
        <strain evidence="1 2">CCMP1102</strain>
    </source>
</reference>
<name>A0A1E7ELT2_9STRA</name>
<evidence type="ECO:0000313" key="1">
    <source>
        <dbReference type="EMBL" id="OEU06844.1"/>
    </source>
</evidence>
<dbReference type="Proteomes" id="UP000095751">
    <property type="component" value="Unassembled WGS sequence"/>
</dbReference>
<dbReference type="InParanoid" id="A0A1E7ELT2"/>
<dbReference type="EMBL" id="KV784395">
    <property type="protein sequence ID" value="OEU06844.1"/>
    <property type="molecule type" value="Genomic_DNA"/>
</dbReference>
<dbReference type="AlphaFoldDB" id="A0A1E7ELT2"/>
<organism evidence="1 2">
    <name type="scientific">Fragilariopsis cylindrus CCMP1102</name>
    <dbReference type="NCBI Taxonomy" id="635003"/>
    <lineage>
        <taxon>Eukaryota</taxon>
        <taxon>Sar</taxon>
        <taxon>Stramenopiles</taxon>
        <taxon>Ochrophyta</taxon>
        <taxon>Bacillariophyta</taxon>
        <taxon>Bacillariophyceae</taxon>
        <taxon>Bacillariophycidae</taxon>
        <taxon>Bacillariales</taxon>
        <taxon>Bacillariaceae</taxon>
        <taxon>Fragilariopsis</taxon>
    </lineage>
</organism>